<keyword evidence="2" id="KW-0325">Glycoprotein</keyword>
<comment type="caution">
    <text evidence="7">The sequence shown here is derived from an EMBL/GenBank/DDBJ whole genome shotgun (WGS) entry which is preliminary data.</text>
</comment>
<feature type="compositionally biased region" description="Polar residues" evidence="4">
    <location>
        <begin position="159"/>
        <end position="168"/>
    </location>
</feature>
<feature type="domain" description="Ig-like" evidence="6">
    <location>
        <begin position="1"/>
        <end position="59"/>
    </location>
</feature>
<dbReference type="PROSITE" id="PS50835">
    <property type="entry name" value="IG_LIKE"/>
    <property type="match status" value="1"/>
</dbReference>
<gene>
    <name evidence="7" type="primary">Sirpa_1</name>
    <name evidence="7" type="ORF">UPUEPO_R08835</name>
</gene>
<dbReference type="Pfam" id="PF00047">
    <property type="entry name" value="ig"/>
    <property type="match status" value="1"/>
</dbReference>
<keyword evidence="3" id="KW-0393">Immunoglobulin domain</keyword>
<dbReference type="SUPFAM" id="SSF48726">
    <property type="entry name" value="Immunoglobulin"/>
    <property type="match status" value="1"/>
</dbReference>
<keyword evidence="5" id="KW-1133">Transmembrane helix</keyword>
<dbReference type="Gene3D" id="2.60.40.10">
    <property type="entry name" value="Immunoglobulins"/>
    <property type="match status" value="2"/>
</dbReference>
<dbReference type="AlphaFoldDB" id="A0A7K6B1I2"/>
<dbReference type="OrthoDB" id="6370831at2759"/>
<sequence>KVSLTLGQTLTLTCTVSRNGPIGPMKWLKGWASGHETIYSDFSIRIRDVQPEDTGTYYCVKFDKSVSGLKGFQHGKGTEVSVHASPLVPGMVAAAVVLCFLLLLGLLIILCIYKRKQRGDSQCQARTVTVGSLSPIMLPCCARTSSTPSEILDAETKHLPSQQNSNESNDIHILPTAPWHGNSPDTACSEDATVRTAVK</sequence>
<dbReference type="InterPro" id="IPR051755">
    <property type="entry name" value="Ig-like_CS_Receptor"/>
</dbReference>
<organism evidence="7 8">
    <name type="scientific">Upupa epops</name>
    <name type="common">Eurasian hoopoe</name>
    <dbReference type="NCBI Taxonomy" id="57439"/>
    <lineage>
        <taxon>Eukaryota</taxon>
        <taxon>Metazoa</taxon>
        <taxon>Chordata</taxon>
        <taxon>Craniata</taxon>
        <taxon>Vertebrata</taxon>
        <taxon>Euteleostomi</taxon>
        <taxon>Archelosauria</taxon>
        <taxon>Archosauria</taxon>
        <taxon>Dinosauria</taxon>
        <taxon>Saurischia</taxon>
        <taxon>Theropoda</taxon>
        <taxon>Coelurosauria</taxon>
        <taxon>Aves</taxon>
        <taxon>Neognathae</taxon>
        <taxon>Neoaves</taxon>
        <taxon>Telluraves</taxon>
        <taxon>Coraciimorphae</taxon>
        <taxon>Bucerotiformes</taxon>
        <taxon>Upupidae</taxon>
        <taxon>Upupa</taxon>
    </lineage>
</organism>
<dbReference type="InterPro" id="IPR013783">
    <property type="entry name" value="Ig-like_fold"/>
</dbReference>
<evidence type="ECO:0000259" key="6">
    <source>
        <dbReference type="PROSITE" id="PS50835"/>
    </source>
</evidence>
<evidence type="ECO:0000256" key="2">
    <source>
        <dbReference type="ARBA" id="ARBA00023180"/>
    </source>
</evidence>
<keyword evidence="5" id="KW-0472">Membrane</keyword>
<accession>A0A7K6B1I2</accession>
<keyword evidence="5" id="KW-0812">Transmembrane</keyword>
<evidence type="ECO:0000256" key="4">
    <source>
        <dbReference type="SAM" id="MobiDB-lite"/>
    </source>
</evidence>
<name>A0A7K6B1I2_UPUEP</name>
<evidence type="ECO:0000256" key="5">
    <source>
        <dbReference type="SAM" id="Phobius"/>
    </source>
</evidence>
<reference evidence="7 8" key="1">
    <citation type="submission" date="2019-09" db="EMBL/GenBank/DDBJ databases">
        <title>Bird 10,000 Genomes (B10K) Project - Family phase.</title>
        <authorList>
            <person name="Zhang G."/>
        </authorList>
    </citation>
    <scope>NUCLEOTIDE SEQUENCE [LARGE SCALE GENOMIC DNA]</scope>
    <source>
        <strain evidence="7">B10K-DU-012-37</strain>
    </source>
</reference>
<feature type="non-terminal residue" evidence="7">
    <location>
        <position position="199"/>
    </location>
</feature>
<feature type="region of interest" description="Disordered" evidence="4">
    <location>
        <begin position="157"/>
        <end position="199"/>
    </location>
</feature>
<evidence type="ECO:0000256" key="1">
    <source>
        <dbReference type="ARBA" id="ARBA00023157"/>
    </source>
</evidence>
<keyword evidence="8" id="KW-1185">Reference proteome</keyword>
<protein>
    <submittedName>
        <fullName evidence="7">SHPS1 phosphatase</fullName>
    </submittedName>
</protein>
<dbReference type="Proteomes" id="UP000544127">
    <property type="component" value="Unassembled WGS sequence"/>
</dbReference>
<feature type="transmembrane region" description="Helical" evidence="5">
    <location>
        <begin position="91"/>
        <end position="113"/>
    </location>
</feature>
<evidence type="ECO:0000256" key="3">
    <source>
        <dbReference type="ARBA" id="ARBA00023319"/>
    </source>
</evidence>
<dbReference type="PANTHER" id="PTHR19971">
    <property type="entry name" value="SIGNAL-REGULATORY PROTEIN BETA"/>
    <property type="match status" value="1"/>
</dbReference>
<evidence type="ECO:0000313" key="8">
    <source>
        <dbReference type="Proteomes" id="UP000544127"/>
    </source>
</evidence>
<dbReference type="InterPro" id="IPR013151">
    <property type="entry name" value="Immunoglobulin_dom"/>
</dbReference>
<dbReference type="SMART" id="SM00409">
    <property type="entry name" value="IG"/>
    <property type="match status" value="1"/>
</dbReference>
<keyword evidence="1" id="KW-1015">Disulfide bond</keyword>
<dbReference type="EMBL" id="VZRI01008051">
    <property type="protein sequence ID" value="NWU96094.1"/>
    <property type="molecule type" value="Genomic_DNA"/>
</dbReference>
<dbReference type="InterPro" id="IPR003599">
    <property type="entry name" value="Ig_sub"/>
</dbReference>
<proteinExistence type="predicted"/>
<dbReference type="InterPro" id="IPR036179">
    <property type="entry name" value="Ig-like_dom_sf"/>
</dbReference>
<feature type="non-terminal residue" evidence="7">
    <location>
        <position position="1"/>
    </location>
</feature>
<dbReference type="InterPro" id="IPR007110">
    <property type="entry name" value="Ig-like_dom"/>
</dbReference>
<evidence type="ECO:0000313" key="7">
    <source>
        <dbReference type="EMBL" id="NWU96094.1"/>
    </source>
</evidence>